<evidence type="ECO:0000256" key="1">
    <source>
        <dbReference type="ARBA" id="ARBA00004170"/>
    </source>
</evidence>
<sequence>GGQRQRVNIARALVLRPRLVILDEAVSALDKSVEAQVLNLLLDLKAEFDLTYVFISHDLNVIRYLCDRVMVMY</sequence>
<dbReference type="SUPFAM" id="SSF52540">
    <property type="entry name" value="P-loop containing nucleoside triphosphate hydrolases"/>
    <property type="match status" value="1"/>
</dbReference>
<keyword evidence="6" id="KW-0547">Nucleotide-binding</keyword>
<dbReference type="Pfam" id="PF00005">
    <property type="entry name" value="ABC_tran"/>
    <property type="match status" value="1"/>
</dbReference>
<comment type="subcellular location">
    <subcellularLocation>
        <location evidence="2">Cell inner membrane</location>
    </subcellularLocation>
    <subcellularLocation>
        <location evidence="1">Membrane</location>
        <topology evidence="1">Peripheral membrane protein</topology>
    </subcellularLocation>
</comment>
<accession>H1SHZ2</accession>
<name>H1SHZ2_9BURK</name>
<dbReference type="Gene3D" id="3.40.50.300">
    <property type="entry name" value="P-loop containing nucleotide triphosphate hydrolases"/>
    <property type="match status" value="1"/>
</dbReference>
<keyword evidence="5" id="KW-0997">Cell inner membrane</keyword>
<dbReference type="EMBL" id="AHJE01000173">
    <property type="protein sequence ID" value="EHP37861.1"/>
    <property type="molecule type" value="Genomic_DNA"/>
</dbReference>
<protein>
    <submittedName>
        <fullName evidence="11">PepT family ABC transporter ATP-binding protein</fullName>
    </submittedName>
</protein>
<evidence type="ECO:0000313" key="11">
    <source>
        <dbReference type="EMBL" id="EHP37861.1"/>
    </source>
</evidence>
<dbReference type="Proteomes" id="UP000005808">
    <property type="component" value="Unassembled WGS sequence"/>
</dbReference>
<dbReference type="InterPro" id="IPR003439">
    <property type="entry name" value="ABC_transporter-like_ATP-bd"/>
</dbReference>
<reference evidence="11 12" key="1">
    <citation type="journal article" date="2012" name="J. Bacteriol.">
        <title>De Novo Genome Project of Cupriavidus basilensis OR16.</title>
        <authorList>
            <person name="Cserhati M."/>
            <person name="Kriszt B."/>
            <person name="Szoboszlay S."/>
            <person name="Toth A."/>
            <person name="Szabo I."/>
            <person name="Tancsics A."/>
            <person name="Nagy I."/>
            <person name="Horvath B."/>
            <person name="Nagy I."/>
            <person name="Kukolya J."/>
        </authorList>
    </citation>
    <scope>NUCLEOTIDE SEQUENCE [LARGE SCALE GENOMIC DNA]</scope>
    <source>
        <strain evidence="11 12">OR16</strain>
    </source>
</reference>
<evidence type="ECO:0000256" key="8">
    <source>
        <dbReference type="ARBA" id="ARBA00022967"/>
    </source>
</evidence>
<dbReference type="OrthoDB" id="9802772at2"/>
<dbReference type="AlphaFoldDB" id="H1SHZ2"/>
<evidence type="ECO:0000256" key="7">
    <source>
        <dbReference type="ARBA" id="ARBA00022840"/>
    </source>
</evidence>
<gene>
    <name evidence="11" type="ORF">OR16_40484</name>
</gene>
<feature type="non-terminal residue" evidence="11">
    <location>
        <position position="1"/>
    </location>
</feature>
<evidence type="ECO:0000313" key="12">
    <source>
        <dbReference type="Proteomes" id="UP000005808"/>
    </source>
</evidence>
<evidence type="ECO:0000256" key="3">
    <source>
        <dbReference type="ARBA" id="ARBA00022448"/>
    </source>
</evidence>
<comment type="caution">
    <text evidence="11">The sequence shown here is derived from an EMBL/GenBank/DDBJ whole genome shotgun (WGS) entry which is preliminary data.</text>
</comment>
<evidence type="ECO:0000256" key="5">
    <source>
        <dbReference type="ARBA" id="ARBA00022519"/>
    </source>
</evidence>
<keyword evidence="9" id="KW-0472">Membrane</keyword>
<dbReference type="InterPro" id="IPR027417">
    <property type="entry name" value="P-loop_NTPase"/>
</dbReference>
<dbReference type="PANTHER" id="PTHR43776:SF15">
    <property type="entry name" value="GLUTATHIONE IMPORT ATP-BINDING PROTEIN GSIA"/>
    <property type="match status" value="1"/>
</dbReference>
<proteinExistence type="predicted"/>
<feature type="non-terminal residue" evidence="11">
    <location>
        <position position="73"/>
    </location>
</feature>
<evidence type="ECO:0000256" key="2">
    <source>
        <dbReference type="ARBA" id="ARBA00004533"/>
    </source>
</evidence>
<evidence type="ECO:0000256" key="6">
    <source>
        <dbReference type="ARBA" id="ARBA00022741"/>
    </source>
</evidence>
<dbReference type="InterPro" id="IPR050319">
    <property type="entry name" value="ABC_transp_ATP-bind"/>
</dbReference>
<evidence type="ECO:0000259" key="10">
    <source>
        <dbReference type="Pfam" id="PF00005"/>
    </source>
</evidence>
<dbReference type="GO" id="GO:0005886">
    <property type="term" value="C:plasma membrane"/>
    <property type="evidence" value="ECO:0007669"/>
    <property type="project" value="UniProtKB-SubCell"/>
</dbReference>
<dbReference type="RefSeq" id="WP_006164235.1">
    <property type="nucleotide sequence ID" value="NZ_AHJE01000173.1"/>
</dbReference>
<feature type="domain" description="ABC transporter" evidence="10">
    <location>
        <begin position="1"/>
        <end position="26"/>
    </location>
</feature>
<dbReference type="GO" id="GO:0005524">
    <property type="term" value="F:ATP binding"/>
    <property type="evidence" value="ECO:0007669"/>
    <property type="project" value="UniProtKB-KW"/>
</dbReference>
<dbReference type="GO" id="GO:0016887">
    <property type="term" value="F:ATP hydrolysis activity"/>
    <property type="evidence" value="ECO:0007669"/>
    <property type="project" value="InterPro"/>
</dbReference>
<organism evidence="11 12">
    <name type="scientific">Cupriavidus basilensis OR16</name>
    <dbReference type="NCBI Taxonomy" id="1127483"/>
    <lineage>
        <taxon>Bacteria</taxon>
        <taxon>Pseudomonadati</taxon>
        <taxon>Pseudomonadota</taxon>
        <taxon>Betaproteobacteria</taxon>
        <taxon>Burkholderiales</taxon>
        <taxon>Burkholderiaceae</taxon>
        <taxon>Cupriavidus</taxon>
    </lineage>
</organism>
<keyword evidence="4" id="KW-1003">Cell membrane</keyword>
<evidence type="ECO:0000256" key="4">
    <source>
        <dbReference type="ARBA" id="ARBA00022475"/>
    </source>
</evidence>
<evidence type="ECO:0000256" key="9">
    <source>
        <dbReference type="ARBA" id="ARBA00023136"/>
    </source>
</evidence>
<dbReference type="PANTHER" id="PTHR43776">
    <property type="entry name" value="TRANSPORT ATP-BINDING PROTEIN"/>
    <property type="match status" value="1"/>
</dbReference>
<keyword evidence="8" id="KW-1278">Translocase</keyword>
<keyword evidence="7 11" id="KW-0067">ATP-binding</keyword>
<keyword evidence="3" id="KW-0813">Transport</keyword>